<evidence type="ECO:0000256" key="7">
    <source>
        <dbReference type="SAM" id="Phobius"/>
    </source>
</evidence>
<keyword evidence="2" id="KW-0813">Transport</keyword>
<keyword evidence="6 7" id="KW-0472">Membrane</keyword>
<feature type="transmembrane region" description="Helical" evidence="7">
    <location>
        <begin position="442"/>
        <end position="458"/>
    </location>
</feature>
<dbReference type="Pfam" id="PF04632">
    <property type="entry name" value="FUSC"/>
    <property type="match status" value="1"/>
</dbReference>
<dbReference type="GO" id="GO:0005886">
    <property type="term" value="C:plasma membrane"/>
    <property type="evidence" value="ECO:0007669"/>
    <property type="project" value="UniProtKB-SubCell"/>
</dbReference>
<feature type="transmembrane region" description="Helical" evidence="7">
    <location>
        <begin position="67"/>
        <end position="87"/>
    </location>
</feature>
<reference evidence="8 9" key="1">
    <citation type="submission" date="2016-03" db="EMBL/GenBank/DDBJ databases">
        <title>Draft Genome Sequence of the Strain BR 10245 (Bradyrhizobium sp.) isolated from nodules of Centrolobium paraense.</title>
        <authorList>
            <person name="Simoes-Araujo J.L.Sr."/>
            <person name="Barauna A.C."/>
            <person name="Silva K."/>
            <person name="Zilli J.E."/>
        </authorList>
    </citation>
    <scope>NUCLEOTIDE SEQUENCE [LARGE SCALE GENOMIC DNA]</scope>
    <source>
        <strain evidence="8 9">BR 10245</strain>
    </source>
</reference>
<gene>
    <name evidence="8" type="ORF">AYJ54_02955</name>
</gene>
<proteinExistence type="predicted"/>
<name>A0A176YEL3_9BRAD</name>
<comment type="subcellular location">
    <subcellularLocation>
        <location evidence="1">Cell membrane</location>
        <topology evidence="1">Multi-pass membrane protein</topology>
    </subcellularLocation>
</comment>
<sequence length="643" mass="68943">MALPNQRGFLPFGFPLGSWAFAIRIWIAAIVALYLSFWLQLEAPTTAIITVAIIAEPTRGQALEKAVFRVIATIIGVAASIAITGLFSQTRDLLLIAYAGWMGLCVYVSGLLDGNRAYAAVLSGYTVALLAIQQIDNPGHVFEAGMARGAAIFIGIVSIAIADDLLSAPERHTKLAAQLADIRRRIGHYAKATILGQATQPTTSATLLAEIAARRPEIASLAFESSGGPVRSVAGHNAAAALVAELHAARSLNVLPVIADGATSERIVRALERNVSKPPTVVWRSDTRKDAGAASPLAWTLKELLRRDEQVRQNLAALRTDKRPPWHWRALIYRSHRAAVEAGIRAAIWIALAGMFLAYAGWPATSSSLALIGTVVGLGAMTPSSRVTTALALVAAPIAGILAGLLEFVVLDGVDDFPLLAIGLAPLVIGAALLVTSPNRMVSALGRLILIFAVSIFAPSNPQAYDAQSYIVSFLFTCVATGLLLATQFLVPPVSGDRRRRWLLLSARQEFTGVPARDRRYEPEEHMFRDAVRIGQFLSAGGTAPSNLVTVEEMLSYFDQSSIIRLCDDKLKVLADGPLAELVEDVRLTLNKREPQSLRDVSQALCNVSPSDPRVADLCAALMSASYHIEAVSRRRAHLDEAA</sequence>
<feature type="transmembrane region" description="Helical" evidence="7">
    <location>
        <begin position="390"/>
        <end position="411"/>
    </location>
</feature>
<evidence type="ECO:0000313" key="9">
    <source>
        <dbReference type="Proteomes" id="UP000076959"/>
    </source>
</evidence>
<evidence type="ECO:0000256" key="3">
    <source>
        <dbReference type="ARBA" id="ARBA00022475"/>
    </source>
</evidence>
<organism evidence="8 9">
    <name type="scientific">Bradyrhizobium centrolobii</name>
    <dbReference type="NCBI Taxonomy" id="1505087"/>
    <lineage>
        <taxon>Bacteria</taxon>
        <taxon>Pseudomonadati</taxon>
        <taxon>Pseudomonadota</taxon>
        <taxon>Alphaproteobacteria</taxon>
        <taxon>Hyphomicrobiales</taxon>
        <taxon>Nitrobacteraceae</taxon>
        <taxon>Bradyrhizobium</taxon>
    </lineage>
</organism>
<dbReference type="PANTHER" id="PTHR30509">
    <property type="entry name" value="P-HYDROXYBENZOIC ACID EFFLUX PUMP SUBUNIT-RELATED"/>
    <property type="match status" value="1"/>
</dbReference>
<evidence type="ECO:0000256" key="4">
    <source>
        <dbReference type="ARBA" id="ARBA00022692"/>
    </source>
</evidence>
<dbReference type="SUPFAM" id="SSF103473">
    <property type="entry name" value="MFS general substrate transporter"/>
    <property type="match status" value="1"/>
</dbReference>
<dbReference type="GO" id="GO:0022857">
    <property type="term" value="F:transmembrane transporter activity"/>
    <property type="evidence" value="ECO:0007669"/>
    <property type="project" value="InterPro"/>
</dbReference>
<dbReference type="AlphaFoldDB" id="A0A176YEL3"/>
<evidence type="ECO:0008006" key="10">
    <source>
        <dbReference type="Google" id="ProtNLM"/>
    </source>
</evidence>
<keyword evidence="3" id="KW-1003">Cell membrane</keyword>
<evidence type="ECO:0000256" key="6">
    <source>
        <dbReference type="ARBA" id="ARBA00023136"/>
    </source>
</evidence>
<dbReference type="InterPro" id="IPR006726">
    <property type="entry name" value="PHBA_efflux_AaeB/fusaric-R"/>
</dbReference>
<dbReference type="PANTHER" id="PTHR30509:SF9">
    <property type="entry name" value="MULTIDRUG RESISTANCE PROTEIN MDTO"/>
    <property type="match status" value="1"/>
</dbReference>
<feature type="transmembrane region" description="Helical" evidence="7">
    <location>
        <begin position="470"/>
        <end position="491"/>
    </location>
</feature>
<keyword evidence="5 7" id="KW-1133">Transmembrane helix</keyword>
<keyword evidence="9" id="KW-1185">Reference proteome</keyword>
<evidence type="ECO:0000313" key="8">
    <source>
        <dbReference type="EMBL" id="OAF03493.1"/>
    </source>
</evidence>
<feature type="transmembrane region" description="Helical" evidence="7">
    <location>
        <begin position="12"/>
        <end position="31"/>
    </location>
</feature>
<feature type="transmembrane region" description="Helical" evidence="7">
    <location>
        <begin position="147"/>
        <end position="166"/>
    </location>
</feature>
<keyword evidence="4 7" id="KW-0812">Transmembrane</keyword>
<dbReference type="Proteomes" id="UP000076959">
    <property type="component" value="Unassembled WGS sequence"/>
</dbReference>
<dbReference type="STRING" id="1505087.AYJ54_02955"/>
<dbReference type="InterPro" id="IPR036259">
    <property type="entry name" value="MFS_trans_sf"/>
</dbReference>
<feature type="transmembrane region" description="Helical" evidence="7">
    <location>
        <begin position="93"/>
        <end position="112"/>
    </location>
</feature>
<evidence type="ECO:0000256" key="1">
    <source>
        <dbReference type="ARBA" id="ARBA00004651"/>
    </source>
</evidence>
<evidence type="ECO:0000256" key="2">
    <source>
        <dbReference type="ARBA" id="ARBA00022448"/>
    </source>
</evidence>
<dbReference type="EMBL" id="LUUB01000090">
    <property type="protein sequence ID" value="OAF03493.1"/>
    <property type="molecule type" value="Genomic_DNA"/>
</dbReference>
<feature type="transmembrane region" description="Helical" evidence="7">
    <location>
        <begin position="417"/>
        <end position="435"/>
    </location>
</feature>
<protein>
    <recommendedName>
        <fullName evidence="10">Fusaric acid resistance protein</fullName>
    </recommendedName>
</protein>
<evidence type="ECO:0000256" key="5">
    <source>
        <dbReference type="ARBA" id="ARBA00022989"/>
    </source>
</evidence>
<feature type="transmembrane region" description="Helical" evidence="7">
    <location>
        <begin position="117"/>
        <end position="135"/>
    </location>
</feature>
<accession>A0A176YEL3</accession>
<feature type="transmembrane region" description="Helical" evidence="7">
    <location>
        <begin position="342"/>
        <end position="360"/>
    </location>
</feature>
<comment type="caution">
    <text evidence="8">The sequence shown here is derived from an EMBL/GenBank/DDBJ whole genome shotgun (WGS) entry which is preliminary data.</text>
</comment>